<feature type="transmembrane region" description="Helical" evidence="1">
    <location>
        <begin position="517"/>
        <end position="539"/>
    </location>
</feature>
<keyword evidence="1" id="KW-1133">Transmembrane helix</keyword>
<dbReference type="RefSeq" id="XP_013756978.1">
    <property type="nucleotide sequence ID" value="XM_013901524.1"/>
</dbReference>
<keyword evidence="1" id="KW-0812">Transmembrane</keyword>
<feature type="transmembrane region" description="Helical" evidence="1">
    <location>
        <begin position="677"/>
        <end position="700"/>
    </location>
</feature>
<reference evidence="2 3" key="1">
    <citation type="submission" date="2010-05" db="EMBL/GenBank/DDBJ databases">
        <title>The Genome Sequence of Thecamonas trahens ATCC 50062.</title>
        <authorList>
            <consortium name="The Broad Institute Genome Sequencing Platform"/>
            <person name="Russ C."/>
            <person name="Cuomo C."/>
            <person name="Shea T."/>
            <person name="Young S.K."/>
            <person name="Zeng Q."/>
            <person name="Koehrsen M."/>
            <person name="Haas B."/>
            <person name="Borodovsky M."/>
            <person name="Guigo R."/>
            <person name="Alvarado L."/>
            <person name="Berlin A."/>
            <person name="Bochicchio J."/>
            <person name="Borenstein D."/>
            <person name="Chapman S."/>
            <person name="Chen Z."/>
            <person name="Freedman E."/>
            <person name="Gellesch M."/>
            <person name="Goldberg J."/>
            <person name="Griggs A."/>
            <person name="Gujja S."/>
            <person name="Heilman E."/>
            <person name="Heiman D."/>
            <person name="Hepburn T."/>
            <person name="Howarth C."/>
            <person name="Jen D."/>
            <person name="Larson L."/>
            <person name="Mehta T."/>
            <person name="Park D."/>
            <person name="Pearson M."/>
            <person name="Roberts A."/>
            <person name="Saif S."/>
            <person name="Shenoy N."/>
            <person name="Sisk P."/>
            <person name="Stolte C."/>
            <person name="Sykes S."/>
            <person name="Thomson T."/>
            <person name="Walk T."/>
            <person name="White J."/>
            <person name="Yandava C."/>
            <person name="Burger G."/>
            <person name="Gray M.W."/>
            <person name="Holland P.W.H."/>
            <person name="King N."/>
            <person name="Lang F.B.F."/>
            <person name="Roger A.J."/>
            <person name="Ruiz-Trillo I."/>
            <person name="Lander E."/>
            <person name="Nusbaum C."/>
        </authorList>
    </citation>
    <scope>NUCLEOTIDE SEQUENCE [LARGE SCALE GENOMIC DNA]</scope>
    <source>
        <strain evidence="2 3">ATCC 50062</strain>
    </source>
</reference>
<evidence type="ECO:0000313" key="3">
    <source>
        <dbReference type="Proteomes" id="UP000054408"/>
    </source>
</evidence>
<proteinExistence type="predicted"/>
<accession>A0A0L0DDQ5</accession>
<feature type="transmembrane region" description="Helical" evidence="1">
    <location>
        <begin position="752"/>
        <end position="773"/>
    </location>
</feature>
<sequence>MTGPTLWSLATNSEVGAVLFRLSTQVVSSTGQIYVTDASSITFSQFIFDQPTDITIKYFDVPSATQSADLSQPPWDTTYSYDNLDKSALSADFYDQVDSGGNTVTLSTPAFRDLLQDWANHNFFTGNTLVLYVYQLGAKCGSGDTCNIVTSNRPTIDIRYYEVCPSATPPPNSAIPPNAITSSTNAPVGDTLQVVCNSGFSGGVPESWFLNPSASDMFGGITMFLTRVPNAASFFDVSLYSFDVILESYPNPDAVATRVHVPFIIDTVRHGLVFNSTFSNNTGYHPVTVARYDRSTGNPVSTEVLRKHLLYVDHGCIRQGYVLYNGVCQVCPPGAHCPGGERMWPLPGWWSPSEFTKPTPCRIRAACPGAVGGGGLPPLINPDGTRRTAVCSSEYDGQFCAECAAAYFMDNGVCRSCGSDASANAELTVVLISLAAFIGTIAWGLATLSAKRVVLIVSTLVVLQQMAMVSRVGLQELSDSDTSPVVGGVVRFAAIINFEIETVRPGCSIPKISFPGLYYGTLVLLAGSLALFVIAAGAWRVLGRAASHVEALRSQTAAVGEDALSTGVAVVGAISAYAAVSGLDRDAAEASSDLDSSSLSSAEEQAEAAARHVSTAMLMQSRIVHATFILGSLAYLQIAVRTLQALYCVNTGDGTSRLAADLTIICYQGAHLGLAPLAWTVAVFFCAGFPLLGFVISLRLSRSADGLDRDVLIERYGITVLVREAGSRLLAAVLNFCLNIILVAAMDPFLNVYHTALSYAVGVLSCGQILYFIHRENREYFVIGLGVVCGSLAVAFCLAAWRFSRWRGKRVGPARHVASLDEVPLESKATQSESMSTVHDSDVSVADIPLSPTSPTRGGPLRSAFVTRSRANSDSSRLQRVPLSPVTTSTTATGRVFQTTTTASHGVALFKISTLLRVPFSLRARAEQRHAAMWPGP</sequence>
<feature type="transmembrane region" description="Helical" evidence="1">
    <location>
        <begin position="729"/>
        <end position="746"/>
    </location>
</feature>
<feature type="transmembrane region" description="Helical" evidence="1">
    <location>
        <begin position="427"/>
        <end position="446"/>
    </location>
</feature>
<keyword evidence="1" id="KW-0472">Membrane</keyword>
<feature type="transmembrane region" description="Helical" evidence="1">
    <location>
        <begin position="780"/>
        <end position="801"/>
    </location>
</feature>
<name>A0A0L0DDQ5_THETB</name>
<dbReference type="GeneID" id="25565994"/>
<dbReference type="Proteomes" id="UP000054408">
    <property type="component" value="Unassembled WGS sequence"/>
</dbReference>
<feature type="transmembrane region" description="Helical" evidence="1">
    <location>
        <begin position="623"/>
        <end position="640"/>
    </location>
</feature>
<dbReference type="EMBL" id="GL349461">
    <property type="protein sequence ID" value="KNC50439.1"/>
    <property type="molecule type" value="Genomic_DNA"/>
</dbReference>
<dbReference type="AlphaFoldDB" id="A0A0L0DDQ5"/>
<feature type="transmembrane region" description="Helical" evidence="1">
    <location>
        <begin position="453"/>
        <end position="474"/>
    </location>
</feature>
<gene>
    <name evidence="2" type="ORF">AMSG_06938</name>
</gene>
<keyword evidence="3" id="KW-1185">Reference proteome</keyword>
<dbReference type="OrthoDB" id="6127264at2759"/>
<protein>
    <submittedName>
        <fullName evidence="2">Uncharacterized protein</fullName>
    </submittedName>
</protein>
<organism evidence="2 3">
    <name type="scientific">Thecamonas trahens ATCC 50062</name>
    <dbReference type="NCBI Taxonomy" id="461836"/>
    <lineage>
        <taxon>Eukaryota</taxon>
        <taxon>Apusozoa</taxon>
        <taxon>Apusomonadida</taxon>
        <taxon>Apusomonadidae</taxon>
        <taxon>Thecamonas</taxon>
    </lineage>
</organism>
<evidence type="ECO:0000256" key="1">
    <source>
        <dbReference type="SAM" id="Phobius"/>
    </source>
</evidence>
<evidence type="ECO:0000313" key="2">
    <source>
        <dbReference type="EMBL" id="KNC50439.1"/>
    </source>
</evidence>